<feature type="domain" description="Response regulatory" evidence="4">
    <location>
        <begin position="2"/>
        <end position="116"/>
    </location>
</feature>
<evidence type="ECO:0000259" key="4">
    <source>
        <dbReference type="PROSITE" id="PS50110"/>
    </source>
</evidence>
<dbReference type="SMART" id="SM00862">
    <property type="entry name" value="Trans_reg_C"/>
    <property type="match status" value="1"/>
</dbReference>
<dbReference type="GO" id="GO:0005829">
    <property type="term" value="C:cytosol"/>
    <property type="evidence" value="ECO:0007669"/>
    <property type="project" value="TreeGrafter"/>
</dbReference>
<dbReference type="PANTHER" id="PTHR48111">
    <property type="entry name" value="REGULATOR OF RPOS"/>
    <property type="match status" value="1"/>
</dbReference>
<dbReference type="Gene3D" id="6.10.250.690">
    <property type="match status" value="1"/>
</dbReference>
<dbReference type="InterPro" id="IPR036388">
    <property type="entry name" value="WH-like_DNA-bd_sf"/>
</dbReference>
<comment type="caution">
    <text evidence="6">The sequence shown here is derived from an EMBL/GenBank/DDBJ whole genome shotgun (WGS) entry which is preliminary data.</text>
</comment>
<keyword evidence="1 3" id="KW-0238">DNA-binding</keyword>
<evidence type="ECO:0000256" key="1">
    <source>
        <dbReference type="ARBA" id="ARBA00023125"/>
    </source>
</evidence>
<dbReference type="SMART" id="SM00448">
    <property type="entry name" value="REC"/>
    <property type="match status" value="1"/>
</dbReference>
<dbReference type="Pfam" id="PF00486">
    <property type="entry name" value="Trans_reg_C"/>
    <property type="match status" value="1"/>
</dbReference>
<dbReference type="AlphaFoldDB" id="A0A549SRI9"/>
<feature type="domain" description="OmpR/PhoB-type" evidence="5">
    <location>
        <begin position="124"/>
        <end position="222"/>
    </location>
</feature>
<dbReference type="Proteomes" id="UP000316781">
    <property type="component" value="Unassembled WGS sequence"/>
</dbReference>
<evidence type="ECO:0000313" key="7">
    <source>
        <dbReference type="Proteomes" id="UP000316781"/>
    </source>
</evidence>
<dbReference type="GO" id="GO:0000156">
    <property type="term" value="F:phosphorelay response regulator activity"/>
    <property type="evidence" value="ECO:0007669"/>
    <property type="project" value="TreeGrafter"/>
</dbReference>
<keyword evidence="2" id="KW-0597">Phosphoprotein</keyword>
<feature type="modified residue" description="4-aspartylphosphate" evidence="2">
    <location>
        <position position="51"/>
    </location>
</feature>
<organism evidence="6 7">
    <name type="scientific">Methylosinus sporium</name>
    <dbReference type="NCBI Taxonomy" id="428"/>
    <lineage>
        <taxon>Bacteria</taxon>
        <taxon>Pseudomonadati</taxon>
        <taxon>Pseudomonadota</taxon>
        <taxon>Alphaproteobacteria</taxon>
        <taxon>Hyphomicrobiales</taxon>
        <taxon>Methylocystaceae</taxon>
        <taxon>Methylosinus</taxon>
    </lineage>
</organism>
<evidence type="ECO:0000259" key="5">
    <source>
        <dbReference type="PROSITE" id="PS51755"/>
    </source>
</evidence>
<dbReference type="SUPFAM" id="SSF52172">
    <property type="entry name" value="CheY-like"/>
    <property type="match status" value="1"/>
</dbReference>
<dbReference type="InterPro" id="IPR011006">
    <property type="entry name" value="CheY-like_superfamily"/>
</dbReference>
<reference evidence="6 7" key="1">
    <citation type="submission" date="2019-07" db="EMBL/GenBank/DDBJ databases">
        <title>Ln-dependent methylotrophs.</title>
        <authorList>
            <person name="Tani A."/>
        </authorList>
    </citation>
    <scope>NUCLEOTIDE SEQUENCE [LARGE SCALE GENOMIC DNA]</scope>
    <source>
        <strain evidence="6 7">SM89A</strain>
    </source>
</reference>
<dbReference type="CDD" id="cd00383">
    <property type="entry name" value="trans_reg_C"/>
    <property type="match status" value="1"/>
</dbReference>
<dbReference type="GO" id="GO:0006355">
    <property type="term" value="P:regulation of DNA-templated transcription"/>
    <property type="evidence" value="ECO:0007669"/>
    <property type="project" value="InterPro"/>
</dbReference>
<proteinExistence type="predicted"/>
<dbReference type="PROSITE" id="PS50110">
    <property type="entry name" value="RESPONSE_REGULATORY"/>
    <property type="match status" value="1"/>
</dbReference>
<dbReference type="InterPro" id="IPR039420">
    <property type="entry name" value="WalR-like"/>
</dbReference>
<dbReference type="GO" id="GO:0032993">
    <property type="term" value="C:protein-DNA complex"/>
    <property type="evidence" value="ECO:0007669"/>
    <property type="project" value="TreeGrafter"/>
</dbReference>
<dbReference type="Gene3D" id="3.40.50.2300">
    <property type="match status" value="1"/>
</dbReference>
<dbReference type="InterPro" id="IPR001789">
    <property type="entry name" value="Sig_transdc_resp-reg_receiver"/>
</dbReference>
<protein>
    <submittedName>
        <fullName evidence="6">Response regulator transcription factor</fullName>
    </submittedName>
</protein>
<gene>
    <name evidence="6" type="ORF">FM996_12745</name>
</gene>
<dbReference type="GO" id="GO:0000976">
    <property type="term" value="F:transcription cis-regulatory region binding"/>
    <property type="evidence" value="ECO:0007669"/>
    <property type="project" value="TreeGrafter"/>
</dbReference>
<accession>A0A549SRI9</accession>
<dbReference type="InterPro" id="IPR001867">
    <property type="entry name" value="OmpR/PhoB-type_DNA-bd"/>
</dbReference>
<evidence type="ECO:0000256" key="3">
    <source>
        <dbReference type="PROSITE-ProRule" id="PRU01091"/>
    </source>
</evidence>
<dbReference type="Pfam" id="PF00072">
    <property type="entry name" value="Response_reg"/>
    <property type="match status" value="1"/>
</dbReference>
<sequence>MRILLVEDYTELASEIARRIERAGFAVDRVDTIERASHALDSNSYSLTLLDRRLPDGDGLSLISHIRRLHPASRILMLTALDSIDDRIEGLDAGADDYLTKPFNLDEMMARIRASLRRPGGGRTPPIIIGALSFDLDMRTVSVANRPVLFLRRELALLEALVRRANCVVPRERLLSGIYGLDAEVHEHALTALVSRVRSRLSELGAGVEIHSARGLGYMIAKAKPRPTT</sequence>
<dbReference type="PROSITE" id="PS51755">
    <property type="entry name" value="OMPR_PHOB"/>
    <property type="match status" value="1"/>
</dbReference>
<evidence type="ECO:0000313" key="6">
    <source>
        <dbReference type="EMBL" id="TRL32231.1"/>
    </source>
</evidence>
<dbReference type="PANTHER" id="PTHR48111:SF36">
    <property type="entry name" value="TRANSCRIPTIONAL REGULATORY PROTEIN CUTR"/>
    <property type="match status" value="1"/>
</dbReference>
<name>A0A549SRI9_METSR</name>
<feature type="DNA-binding region" description="OmpR/PhoB-type" evidence="3">
    <location>
        <begin position="124"/>
        <end position="222"/>
    </location>
</feature>
<dbReference type="Gene3D" id="1.10.10.10">
    <property type="entry name" value="Winged helix-like DNA-binding domain superfamily/Winged helix DNA-binding domain"/>
    <property type="match status" value="1"/>
</dbReference>
<dbReference type="EMBL" id="VJMF01000047">
    <property type="protein sequence ID" value="TRL32231.1"/>
    <property type="molecule type" value="Genomic_DNA"/>
</dbReference>
<evidence type="ECO:0000256" key="2">
    <source>
        <dbReference type="PROSITE-ProRule" id="PRU00169"/>
    </source>
</evidence>